<dbReference type="Pfam" id="PF09056">
    <property type="entry name" value="Phospholip_A2_3"/>
    <property type="match status" value="1"/>
</dbReference>
<dbReference type="Gene3D" id="1.20.90.10">
    <property type="entry name" value="Phospholipase A2 domain"/>
    <property type="match status" value="1"/>
</dbReference>
<dbReference type="Proteomes" id="UP000622797">
    <property type="component" value="Unassembled WGS sequence"/>
</dbReference>
<evidence type="ECO:0000313" key="3">
    <source>
        <dbReference type="Proteomes" id="UP000622797"/>
    </source>
</evidence>
<dbReference type="AlphaFoldDB" id="A0A8H4X9Y3"/>
<dbReference type="SUPFAM" id="SSF48619">
    <property type="entry name" value="Phospholipase A2, PLA2"/>
    <property type="match status" value="1"/>
</dbReference>
<dbReference type="EMBL" id="JABEXW010000237">
    <property type="protein sequence ID" value="KAF4967413.1"/>
    <property type="molecule type" value="Genomic_DNA"/>
</dbReference>
<organism evidence="2 3">
    <name type="scientific">Fusarium sarcochroum</name>
    <dbReference type="NCBI Taxonomy" id="1208366"/>
    <lineage>
        <taxon>Eukaryota</taxon>
        <taxon>Fungi</taxon>
        <taxon>Dikarya</taxon>
        <taxon>Ascomycota</taxon>
        <taxon>Pezizomycotina</taxon>
        <taxon>Sordariomycetes</taxon>
        <taxon>Hypocreomycetidae</taxon>
        <taxon>Hypocreales</taxon>
        <taxon>Nectriaceae</taxon>
        <taxon>Fusarium</taxon>
        <taxon>Fusarium lateritium species complex</taxon>
    </lineage>
</organism>
<feature type="signal peptide" evidence="1">
    <location>
        <begin position="1"/>
        <end position="16"/>
    </location>
</feature>
<name>A0A8H4X9Y3_9HYPO</name>
<reference evidence="2" key="1">
    <citation type="journal article" date="2020" name="BMC Genomics">
        <title>Correction to: Identification and distribution of gene clusters required for synthesis of sphingolipid metabolism inhibitors in diverse species of the filamentous fungus Fusarium.</title>
        <authorList>
            <person name="Kim H.S."/>
            <person name="Lohmar J.M."/>
            <person name="Busman M."/>
            <person name="Brown D.W."/>
            <person name="Naumann T.A."/>
            <person name="Divon H.H."/>
            <person name="Lysoe E."/>
            <person name="Uhlig S."/>
            <person name="Proctor R.H."/>
        </authorList>
    </citation>
    <scope>NUCLEOTIDE SEQUENCE</scope>
    <source>
        <strain evidence="2">NRRL 20472</strain>
    </source>
</reference>
<proteinExistence type="predicted"/>
<keyword evidence="3" id="KW-1185">Reference proteome</keyword>
<reference evidence="2" key="2">
    <citation type="submission" date="2020-05" db="EMBL/GenBank/DDBJ databases">
        <authorList>
            <person name="Kim H.-S."/>
            <person name="Proctor R.H."/>
            <person name="Brown D.W."/>
        </authorList>
    </citation>
    <scope>NUCLEOTIDE SEQUENCE</scope>
    <source>
        <strain evidence="2">NRRL 20472</strain>
    </source>
</reference>
<dbReference type="InterPro" id="IPR015141">
    <property type="entry name" value="PLipase_A2_prok/fun"/>
</dbReference>
<protein>
    <submittedName>
        <fullName evidence="2">Uncharacterized protein</fullName>
    </submittedName>
</protein>
<dbReference type="OrthoDB" id="5120271at2759"/>
<evidence type="ECO:0000256" key="1">
    <source>
        <dbReference type="SAM" id="SignalP"/>
    </source>
</evidence>
<dbReference type="GO" id="GO:0050482">
    <property type="term" value="P:arachidonate secretion"/>
    <property type="evidence" value="ECO:0007669"/>
    <property type="project" value="InterPro"/>
</dbReference>
<gene>
    <name evidence="2" type="ORF">FSARC_5026</name>
</gene>
<sequence>MKFIAFLLFLLPAVFAERPDNSHLPIVKLEADKKMTDKILFNETLPAFSERRKAKNPSTLDWTSDVCTSAPDNPFRFPFAPACHRHDFGYGNYRIQERFTQTAKQKIDKLFHNDLYHQCKKIKPSSVCKSLADMYYVAVRIMGGKHATPGKRDITLSQEYARLAAVYNKLVEEAQEKGELPRLD</sequence>
<feature type="chain" id="PRO_5034978899" evidence="1">
    <location>
        <begin position="17"/>
        <end position="184"/>
    </location>
</feature>
<dbReference type="InterPro" id="IPR036444">
    <property type="entry name" value="PLipase_A2_dom_sf"/>
</dbReference>
<dbReference type="GO" id="GO:0004623">
    <property type="term" value="F:phospholipase A2 activity"/>
    <property type="evidence" value="ECO:0007669"/>
    <property type="project" value="InterPro"/>
</dbReference>
<accession>A0A8H4X9Y3</accession>
<dbReference type="GO" id="GO:0006644">
    <property type="term" value="P:phospholipid metabolic process"/>
    <property type="evidence" value="ECO:0007669"/>
    <property type="project" value="InterPro"/>
</dbReference>
<comment type="caution">
    <text evidence="2">The sequence shown here is derived from an EMBL/GenBank/DDBJ whole genome shotgun (WGS) entry which is preliminary data.</text>
</comment>
<evidence type="ECO:0000313" key="2">
    <source>
        <dbReference type="EMBL" id="KAF4967413.1"/>
    </source>
</evidence>
<keyword evidence="1" id="KW-0732">Signal</keyword>